<evidence type="ECO:0000313" key="11">
    <source>
        <dbReference type="Proteomes" id="UP001187531"/>
    </source>
</evidence>
<dbReference type="GO" id="GO:0000139">
    <property type="term" value="C:Golgi membrane"/>
    <property type="evidence" value="ECO:0007669"/>
    <property type="project" value="UniProtKB-SubCell"/>
</dbReference>
<evidence type="ECO:0000256" key="7">
    <source>
        <dbReference type="ARBA" id="ARBA00023034"/>
    </source>
</evidence>
<proteinExistence type="inferred from homology"/>
<dbReference type="InterPro" id="IPR009729">
    <property type="entry name" value="Gal-3-0_sulfotransfrase"/>
</dbReference>
<dbReference type="Gene3D" id="3.40.50.300">
    <property type="entry name" value="P-loop containing nucleotide triphosphate hydrolases"/>
    <property type="match status" value="1"/>
</dbReference>
<sequence>MLQTWIYYYGKFYDQKTESLAFTNEHLNIYGYISNFDIFVEDTRWNFDNVKNILGNDFISLTIMRNPVCQFESMFHFMNMETHYNVSSFEMFLEKLEAGKITNERFQKIRNEHIQIFGRNQLAYTLGFEETFFEDNTAIEAFIEEIDRQFNLVMISEYFEESVIILKNILGTQIGQMTFMPLLVRTNDTKHKLSVKQRLLLEKWLSVDVRLYNTFKR</sequence>
<keyword evidence="4" id="KW-0812">Transmembrane</keyword>
<comment type="similarity">
    <text evidence="2">Belongs to the galactose-3-O-sulfotransferase family.</text>
</comment>
<evidence type="ECO:0000313" key="10">
    <source>
        <dbReference type="EMBL" id="KAK2726536.1"/>
    </source>
</evidence>
<keyword evidence="8" id="KW-0472">Membrane</keyword>
<keyword evidence="6" id="KW-1133">Transmembrane helix</keyword>
<keyword evidence="3" id="KW-0808">Transferase</keyword>
<evidence type="ECO:0000256" key="5">
    <source>
        <dbReference type="ARBA" id="ARBA00022968"/>
    </source>
</evidence>
<dbReference type="Pfam" id="PF06990">
    <property type="entry name" value="Gal-3-0_sulfotr"/>
    <property type="match status" value="1"/>
</dbReference>
<reference evidence="10" key="1">
    <citation type="submission" date="2023-07" db="EMBL/GenBank/DDBJ databases">
        <title>Chromosome-level genome assembly of Artemia franciscana.</title>
        <authorList>
            <person name="Jo E."/>
        </authorList>
    </citation>
    <scope>NUCLEOTIDE SEQUENCE</scope>
    <source>
        <tissue evidence="10">Whole body</tissue>
    </source>
</reference>
<keyword evidence="11" id="KW-1185">Reference proteome</keyword>
<evidence type="ECO:0000256" key="8">
    <source>
        <dbReference type="ARBA" id="ARBA00023136"/>
    </source>
</evidence>
<dbReference type="PANTHER" id="PTHR14647:SF87">
    <property type="entry name" value="PUTATIVE-RELATED"/>
    <property type="match status" value="1"/>
</dbReference>
<evidence type="ECO:0000256" key="3">
    <source>
        <dbReference type="ARBA" id="ARBA00022679"/>
    </source>
</evidence>
<protein>
    <submittedName>
        <fullName evidence="10">Uncharacterized protein</fullName>
    </submittedName>
</protein>
<dbReference type="InterPro" id="IPR027417">
    <property type="entry name" value="P-loop_NTPase"/>
</dbReference>
<evidence type="ECO:0000256" key="1">
    <source>
        <dbReference type="ARBA" id="ARBA00004323"/>
    </source>
</evidence>
<dbReference type="GO" id="GO:0009247">
    <property type="term" value="P:glycolipid biosynthetic process"/>
    <property type="evidence" value="ECO:0007669"/>
    <property type="project" value="InterPro"/>
</dbReference>
<keyword evidence="9" id="KW-0325">Glycoprotein</keyword>
<evidence type="ECO:0000256" key="4">
    <source>
        <dbReference type="ARBA" id="ARBA00022692"/>
    </source>
</evidence>
<dbReference type="GO" id="GO:0001733">
    <property type="term" value="F:galactosylceramide sulfotransferase activity"/>
    <property type="evidence" value="ECO:0007669"/>
    <property type="project" value="InterPro"/>
</dbReference>
<comment type="subcellular location">
    <subcellularLocation>
        <location evidence="1">Golgi apparatus membrane</location>
        <topology evidence="1">Single-pass type II membrane protein</topology>
    </subcellularLocation>
</comment>
<evidence type="ECO:0000256" key="6">
    <source>
        <dbReference type="ARBA" id="ARBA00022989"/>
    </source>
</evidence>
<keyword evidence="7" id="KW-0333">Golgi apparatus</keyword>
<accession>A0AA88LJX2</accession>
<name>A0AA88LJX2_ARTSF</name>
<dbReference type="PANTHER" id="PTHR14647">
    <property type="entry name" value="GALACTOSE-3-O-SULFOTRANSFERASE"/>
    <property type="match status" value="1"/>
</dbReference>
<evidence type="ECO:0000256" key="2">
    <source>
        <dbReference type="ARBA" id="ARBA00008124"/>
    </source>
</evidence>
<dbReference type="EMBL" id="JAVRJZ010000002">
    <property type="protein sequence ID" value="KAK2726536.1"/>
    <property type="molecule type" value="Genomic_DNA"/>
</dbReference>
<dbReference type="SUPFAM" id="SSF52540">
    <property type="entry name" value="P-loop containing nucleoside triphosphate hydrolases"/>
    <property type="match status" value="1"/>
</dbReference>
<dbReference type="AlphaFoldDB" id="A0AA88LJX2"/>
<dbReference type="Proteomes" id="UP001187531">
    <property type="component" value="Unassembled WGS sequence"/>
</dbReference>
<comment type="caution">
    <text evidence="10">The sequence shown here is derived from an EMBL/GenBank/DDBJ whole genome shotgun (WGS) entry which is preliminary data.</text>
</comment>
<gene>
    <name evidence="10" type="ORF">QYM36_000838</name>
</gene>
<evidence type="ECO:0000256" key="9">
    <source>
        <dbReference type="ARBA" id="ARBA00023180"/>
    </source>
</evidence>
<organism evidence="10 11">
    <name type="scientific">Artemia franciscana</name>
    <name type="common">Brine shrimp</name>
    <name type="synonym">Artemia sanfranciscana</name>
    <dbReference type="NCBI Taxonomy" id="6661"/>
    <lineage>
        <taxon>Eukaryota</taxon>
        <taxon>Metazoa</taxon>
        <taxon>Ecdysozoa</taxon>
        <taxon>Arthropoda</taxon>
        <taxon>Crustacea</taxon>
        <taxon>Branchiopoda</taxon>
        <taxon>Anostraca</taxon>
        <taxon>Artemiidae</taxon>
        <taxon>Artemia</taxon>
    </lineage>
</organism>
<keyword evidence="5" id="KW-0735">Signal-anchor</keyword>